<dbReference type="Proteomes" id="UP000798662">
    <property type="component" value="Chromosome 3"/>
</dbReference>
<dbReference type="EMBL" id="CM020620">
    <property type="protein sequence ID" value="KAK1868207.1"/>
    <property type="molecule type" value="Genomic_DNA"/>
</dbReference>
<accession>A0ACC3CDE2</accession>
<reference evidence="1" key="1">
    <citation type="submission" date="2019-11" db="EMBL/GenBank/DDBJ databases">
        <title>Nori genome reveals adaptations in red seaweeds to the harsh intertidal environment.</title>
        <authorList>
            <person name="Wang D."/>
            <person name="Mao Y."/>
        </authorList>
    </citation>
    <scope>NUCLEOTIDE SEQUENCE</scope>
    <source>
        <tissue evidence="1">Gametophyte</tissue>
    </source>
</reference>
<gene>
    <name evidence="1" type="ORF">I4F81_010701</name>
</gene>
<proteinExistence type="predicted"/>
<comment type="caution">
    <text evidence="1">The sequence shown here is derived from an EMBL/GenBank/DDBJ whole genome shotgun (WGS) entry which is preliminary data.</text>
</comment>
<organism evidence="1 2">
    <name type="scientific">Pyropia yezoensis</name>
    <name type="common">Susabi-nori</name>
    <name type="synonym">Porphyra yezoensis</name>
    <dbReference type="NCBI Taxonomy" id="2788"/>
    <lineage>
        <taxon>Eukaryota</taxon>
        <taxon>Rhodophyta</taxon>
        <taxon>Bangiophyceae</taxon>
        <taxon>Bangiales</taxon>
        <taxon>Bangiaceae</taxon>
        <taxon>Pyropia</taxon>
    </lineage>
</organism>
<name>A0ACC3CDE2_PYRYE</name>
<sequence length="130" mass="13958">MTFAVGVRDSLMIAHSFKGDEFGPAQRTHGATYTIDAEWSSAELVAGVNWVLNIADASDALSSVVAEWNYRNLDEVPAFAGENTTTEFLSRAIHSALAARLPSFVGSLKVTLHESHKAWASYSATLPAST</sequence>
<evidence type="ECO:0000313" key="1">
    <source>
        <dbReference type="EMBL" id="KAK1868207.1"/>
    </source>
</evidence>
<evidence type="ECO:0000313" key="2">
    <source>
        <dbReference type="Proteomes" id="UP000798662"/>
    </source>
</evidence>
<protein>
    <submittedName>
        <fullName evidence="1">Uncharacterized protein</fullName>
    </submittedName>
</protein>
<keyword evidence="2" id="KW-1185">Reference proteome</keyword>